<dbReference type="Pfam" id="PF00535">
    <property type="entry name" value="Glycos_transf_2"/>
    <property type="match status" value="1"/>
</dbReference>
<gene>
    <name evidence="3" type="ORF">ESZ48_00135</name>
</gene>
<name>A0A4Q0XJ57_9FLAO</name>
<evidence type="ECO:0000259" key="2">
    <source>
        <dbReference type="Pfam" id="PF00535"/>
    </source>
</evidence>
<feature type="domain" description="Glycosyltransferase 2-like" evidence="2">
    <location>
        <begin position="27"/>
        <end position="128"/>
    </location>
</feature>
<dbReference type="AlphaFoldDB" id="A0A4Q0XJ57"/>
<accession>A0A4Q0XJ57</accession>
<dbReference type="GO" id="GO:0016740">
    <property type="term" value="F:transferase activity"/>
    <property type="evidence" value="ECO:0007669"/>
    <property type="project" value="UniProtKB-KW"/>
</dbReference>
<dbReference type="PANTHER" id="PTHR43630">
    <property type="entry name" value="POLY-BETA-1,6-N-ACETYL-D-GLUCOSAMINE SYNTHASE"/>
    <property type="match status" value="1"/>
</dbReference>
<evidence type="ECO:0000313" key="4">
    <source>
        <dbReference type="Proteomes" id="UP000289792"/>
    </source>
</evidence>
<evidence type="ECO:0000313" key="3">
    <source>
        <dbReference type="EMBL" id="RXJ52152.1"/>
    </source>
</evidence>
<organism evidence="3 4">
    <name type="scientific">Gelidibacter gilvus</name>
    <dbReference type="NCBI Taxonomy" id="59602"/>
    <lineage>
        <taxon>Bacteria</taxon>
        <taxon>Pseudomonadati</taxon>
        <taxon>Bacteroidota</taxon>
        <taxon>Flavobacteriia</taxon>
        <taxon>Flavobacteriales</taxon>
        <taxon>Flavobacteriaceae</taxon>
        <taxon>Gelidibacter</taxon>
    </lineage>
</organism>
<proteinExistence type="inferred from homology"/>
<dbReference type="OrthoDB" id="9815923at2"/>
<sequence length="253" mass="29631">MKTPYKISALAVTINKAQNFEPYLERLWFVDEIIIVDAFSSDQTAALASKNEKVTVYQRDFDDVSAQKSFAISKSKNDWVTFFDLDEEVTEAVANEILSVFTNPEAIAYSIKRSHYFMGKRLKYSGFQNDYVIRFFNKNRCQVNADANIQAIDSKDKTSTLTHNLPYFHYKSLDEYTGELHLKSELEANALYEKGKKPNLYDFLFKPNFRFWHKYLFELAVLDGKEGFILAYISAFSEFKKHLNLWLLYRKIE</sequence>
<comment type="similarity">
    <text evidence="1">Belongs to the glycosyltransferase 2 family. WaaE/KdtX subfamily.</text>
</comment>
<dbReference type="InterPro" id="IPR029044">
    <property type="entry name" value="Nucleotide-diphossugar_trans"/>
</dbReference>
<dbReference type="EMBL" id="SDDZ01000001">
    <property type="protein sequence ID" value="RXJ52152.1"/>
    <property type="molecule type" value="Genomic_DNA"/>
</dbReference>
<dbReference type="Gene3D" id="3.90.550.10">
    <property type="entry name" value="Spore Coat Polysaccharide Biosynthesis Protein SpsA, Chain A"/>
    <property type="match status" value="1"/>
</dbReference>
<dbReference type="RefSeq" id="WP_129015288.1">
    <property type="nucleotide sequence ID" value="NZ_SDDZ01000001.1"/>
</dbReference>
<dbReference type="PANTHER" id="PTHR43630:SF2">
    <property type="entry name" value="GLYCOSYLTRANSFERASE"/>
    <property type="match status" value="1"/>
</dbReference>
<dbReference type="Proteomes" id="UP000289792">
    <property type="component" value="Unassembled WGS sequence"/>
</dbReference>
<comment type="caution">
    <text evidence="3">The sequence shown here is derived from an EMBL/GenBank/DDBJ whole genome shotgun (WGS) entry which is preliminary data.</text>
</comment>
<reference evidence="3 4" key="1">
    <citation type="submission" date="2019-01" db="EMBL/GenBank/DDBJ databases">
        <title>Genome sequence of the Antarctic species Gelidibacter gilvus ACAM 158(T).</title>
        <authorList>
            <person name="Bowman J.P."/>
        </authorList>
    </citation>
    <scope>NUCLEOTIDE SEQUENCE [LARGE SCALE GENOMIC DNA]</scope>
    <source>
        <strain evidence="3 4">IC158</strain>
    </source>
</reference>
<evidence type="ECO:0000256" key="1">
    <source>
        <dbReference type="ARBA" id="ARBA00038494"/>
    </source>
</evidence>
<protein>
    <submittedName>
        <fullName evidence="3">Glycosyltransferase family 2 protein</fullName>
    </submittedName>
</protein>
<keyword evidence="4" id="KW-1185">Reference proteome</keyword>
<dbReference type="CDD" id="cd02511">
    <property type="entry name" value="Beta4Glucosyltransferase"/>
    <property type="match status" value="1"/>
</dbReference>
<dbReference type="SUPFAM" id="SSF53448">
    <property type="entry name" value="Nucleotide-diphospho-sugar transferases"/>
    <property type="match status" value="1"/>
</dbReference>
<dbReference type="InterPro" id="IPR001173">
    <property type="entry name" value="Glyco_trans_2-like"/>
</dbReference>
<keyword evidence="3" id="KW-0808">Transferase</keyword>